<comment type="similarity">
    <text evidence="1">Belongs to the cyclin family. Cyclin U/P subfamily.</text>
</comment>
<dbReference type="Pfam" id="PF08613">
    <property type="entry name" value="Cyclin"/>
    <property type="match status" value="1"/>
</dbReference>
<dbReference type="PANTHER" id="PTHR15615:SF108">
    <property type="entry name" value="PROTEIN CNPPD1"/>
    <property type="match status" value="1"/>
</dbReference>
<dbReference type="Gene3D" id="1.10.472.10">
    <property type="entry name" value="Cyclin-like"/>
    <property type="match status" value="1"/>
</dbReference>
<keyword evidence="4" id="KW-1185">Reference proteome</keyword>
<evidence type="ECO:0000256" key="2">
    <source>
        <dbReference type="SAM" id="MobiDB-lite"/>
    </source>
</evidence>
<comment type="caution">
    <text evidence="3">The sequence shown here is derived from an EMBL/GenBank/DDBJ whole genome shotgun (WGS) entry which is preliminary data.</text>
</comment>
<feature type="compositionally biased region" description="Pro residues" evidence="2">
    <location>
        <begin position="7"/>
        <end position="23"/>
    </location>
</feature>
<proteinExistence type="inferred from homology"/>
<protein>
    <submittedName>
        <fullName evidence="3">Cyclin-U4-1</fullName>
    </submittedName>
</protein>
<dbReference type="STRING" id="554055.A0A2P6V476"/>
<dbReference type="OrthoDB" id="514375at2759"/>
<dbReference type="EMBL" id="LHPF02000032">
    <property type="protein sequence ID" value="PSC68892.1"/>
    <property type="molecule type" value="Genomic_DNA"/>
</dbReference>
<evidence type="ECO:0000313" key="3">
    <source>
        <dbReference type="EMBL" id="PSC68892.1"/>
    </source>
</evidence>
<dbReference type="PANTHER" id="PTHR15615">
    <property type="match status" value="1"/>
</dbReference>
<dbReference type="GO" id="GO:0019901">
    <property type="term" value="F:protein kinase binding"/>
    <property type="evidence" value="ECO:0007669"/>
    <property type="project" value="InterPro"/>
</dbReference>
<dbReference type="SUPFAM" id="SSF47954">
    <property type="entry name" value="Cyclin-like"/>
    <property type="match status" value="1"/>
</dbReference>
<accession>A0A2P6V476</accession>
<dbReference type="InterPro" id="IPR036915">
    <property type="entry name" value="Cyclin-like_sf"/>
</dbReference>
<name>A0A2P6V476_9CHLO</name>
<dbReference type="AlphaFoldDB" id="A0A2P6V476"/>
<dbReference type="InterPro" id="IPR013922">
    <property type="entry name" value="Cyclin_PHO80-like"/>
</dbReference>
<organism evidence="3 4">
    <name type="scientific">Micractinium conductrix</name>
    <dbReference type="NCBI Taxonomy" id="554055"/>
    <lineage>
        <taxon>Eukaryota</taxon>
        <taxon>Viridiplantae</taxon>
        <taxon>Chlorophyta</taxon>
        <taxon>core chlorophytes</taxon>
        <taxon>Trebouxiophyceae</taxon>
        <taxon>Chlorellales</taxon>
        <taxon>Chlorellaceae</taxon>
        <taxon>Chlorella clade</taxon>
        <taxon>Micractinium</taxon>
    </lineage>
</organism>
<feature type="region of interest" description="Disordered" evidence="2">
    <location>
        <begin position="1"/>
        <end position="39"/>
    </location>
</feature>
<evidence type="ECO:0000313" key="4">
    <source>
        <dbReference type="Proteomes" id="UP000239649"/>
    </source>
</evidence>
<dbReference type="Proteomes" id="UP000239649">
    <property type="component" value="Unassembled WGS sequence"/>
</dbReference>
<gene>
    <name evidence="3" type="ORF">C2E20_7603</name>
</gene>
<reference evidence="3 4" key="1">
    <citation type="journal article" date="2018" name="Plant J.">
        <title>Genome sequences of Chlorella sorokiniana UTEX 1602 and Micractinium conductrix SAG 241.80: implications to maltose excretion by a green alga.</title>
        <authorList>
            <person name="Arriola M.B."/>
            <person name="Velmurugan N."/>
            <person name="Zhang Y."/>
            <person name="Plunkett M.H."/>
            <person name="Hondzo H."/>
            <person name="Barney B.M."/>
        </authorList>
    </citation>
    <scope>NUCLEOTIDE SEQUENCE [LARGE SCALE GENOMIC DNA]</scope>
    <source>
        <strain evidence="3 4">SAG 241.80</strain>
    </source>
</reference>
<evidence type="ECO:0000256" key="1">
    <source>
        <dbReference type="ARBA" id="ARBA00007215"/>
    </source>
</evidence>
<sequence length="382" mass="38516">MLVGQRPTPPLPPAPAARRPPPATAALSHDSELDSDTAPRLTPSELWVVDACRVELDKDGNVLTHIPALLAGAVSRLVEEAAAGAAARGAPHAAGTAPPPFAAATRLHGCRSPGISVEAYAARLLRYARCSPICFVAAFAYMRRLQTGGAGGRGGPLRVDGLTAHRLMATGLVVATKFFDDKYYSNGHYAQVAGVSLRELNAMEVDLLHRLGFRARCGLAELSDALAEMQSLAAGSAGHAPMLAAAAGLPGGAVAAAAAAAAGAAQSADTTIIGVASAAADGAEPDEFCSAATTVGAVAHAVSSAGGELASCGTSLAAAAAALPWAAARDAAAALAAEEDAAERTAPPRRSKKRCSIEAAHHGLLRGSLDERPLFAEPLCRA</sequence>
<dbReference type="CDD" id="cd20558">
    <property type="entry name" value="CYCLIN_ScPCL7-like"/>
    <property type="match status" value="1"/>
</dbReference>